<dbReference type="SUPFAM" id="SSF140490">
    <property type="entry name" value="Nqo1C-terminal domain-like"/>
    <property type="match status" value="1"/>
</dbReference>
<evidence type="ECO:0000313" key="10">
    <source>
        <dbReference type="Proteomes" id="UP000516360"/>
    </source>
</evidence>
<dbReference type="Gene3D" id="3.40.30.10">
    <property type="entry name" value="Glutaredoxin"/>
    <property type="match status" value="1"/>
</dbReference>
<dbReference type="GO" id="GO:0051539">
    <property type="term" value="F:4 iron, 4 sulfur cluster binding"/>
    <property type="evidence" value="ECO:0007669"/>
    <property type="project" value="UniProtKB-KW"/>
</dbReference>
<dbReference type="GO" id="GO:0046872">
    <property type="term" value="F:metal ion binding"/>
    <property type="evidence" value="ECO:0007669"/>
    <property type="project" value="UniProtKB-KW"/>
</dbReference>
<gene>
    <name evidence="9" type="ORF">JZK55_05510</name>
</gene>
<dbReference type="Pfam" id="PF10531">
    <property type="entry name" value="SLBB"/>
    <property type="match status" value="1"/>
</dbReference>
<dbReference type="SUPFAM" id="SSF142019">
    <property type="entry name" value="Nqo1 FMN-binding domain-like"/>
    <property type="match status" value="1"/>
</dbReference>
<organism evidence="9 10">
    <name type="scientific">Dissulfurispira thermophila</name>
    <dbReference type="NCBI Taxonomy" id="2715679"/>
    <lineage>
        <taxon>Bacteria</taxon>
        <taxon>Pseudomonadati</taxon>
        <taxon>Nitrospirota</taxon>
        <taxon>Thermodesulfovibrionia</taxon>
        <taxon>Thermodesulfovibrionales</taxon>
        <taxon>Dissulfurispiraceae</taxon>
        <taxon>Dissulfurispira</taxon>
    </lineage>
</organism>
<dbReference type="SUPFAM" id="SSF54862">
    <property type="entry name" value="4Fe-4S ferredoxins"/>
    <property type="match status" value="1"/>
</dbReference>
<proteinExistence type="inferred from homology"/>
<feature type="domain" description="4Fe-4S ferredoxin-type" evidence="8">
    <location>
        <begin position="562"/>
        <end position="587"/>
    </location>
</feature>
<dbReference type="PROSITE" id="PS51379">
    <property type="entry name" value="4FE4S_FER_2"/>
    <property type="match status" value="2"/>
</dbReference>
<dbReference type="Gene3D" id="1.20.1440.230">
    <property type="entry name" value="NADH-ubiquinone oxidoreductase 51kDa subunit, iron-sulphur binding domain"/>
    <property type="match status" value="1"/>
</dbReference>
<dbReference type="SMART" id="SM00116">
    <property type="entry name" value="CBS"/>
    <property type="match status" value="2"/>
</dbReference>
<dbReference type="InterPro" id="IPR019575">
    <property type="entry name" value="Nuop51_4Fe4S-bd"/>
</dbReference>
<dbReference type="GO" id="GO:0008137">
    <property type="term" value="F:NADH dehydrogenase (ubiquinone) activity"/>
    <property type="evidence" value="ECO:0007669"/>
    <property type="project" value="InterPro"/>
</dbReference>
<evidence type="ECO:0000256" key="4">
    <source>
        <dbReference type="ARBA" id="ARBA00023004"/>
    </source>
</evidence>
<evidence type="ECO:0000256" key="6">
    <source>
        <dbReference type="PROSITE-ProRule" id="PRU00703"/>
    </source>
</evidence>
<dbReference type="AlphaFoldDB" id="A0A7G1H036"/>
<evidence type="ECO:0000256" key="2">
    <source>
        <dbReference type="ARBA" id="ARBA00022485"/>
    </source>
</evidence>
<feature type="domain" description="4Fe-4S ferredoxin-type" evidence="8">
    <location>
        <begin position="591"/>
        <end position="620"/>
    </location>
</feature>
<keyword evidence="6" id="KW-0129">CBS domain</keyword>
<dbReference type="InterPro" id="IPR019554">
    <property type="entry name" value="Soluble_ligand-bd"/>
</dbReference>
<dbReference type="InterPro" id="IPR037207">
    <property type="entry name" value="Nuop51_4Fe4S-bd_sf"/>
</dbReference>
<dbReference type="Gene3D" id="3.40.50.11540">
    <property type="entry name" value="NADH-ubiquinone oxidoreductase 51kDa subunit"/>
    <property type="match status" value="1"/>
</dbReference>
<protein>
    <submittedName>
        <fullName evidence="9">NADH dehydrogenase</fullName>
    </submittedName>
</protein>
<dbReference type="InterPro" id="IPR017900">
    <property type="entry name" value="4Fe4S_Fe_S_CS"/>
</dbReference>
<keyword evidence="3" id="KW-0479">Metal-binding</keyword>
<dbReference type="InterPro" id="IPR036249">
    <property type="entry name" value="Thioredoxin-like_sf"/>
</dbReference>
<dbReference type="SUPFAM" id="SSF54631">
    <property type="entry name" value="CBS-domain pair"/>
    <property type="match status" value="1"/>
</dbReference>
<dbReference type="InterPro" id="IPR000644">
    <property type="entry name" value="CBS_dom"/>
</dbReference>
<keyword evidence="4" id="KW-0408">Iron</keyword>
<dbReference type="FunFam" id="1.20.1440.230:FF:000001">
    <property type="entry name" value="Mitochondrial NADH dehydrogenase flavoprotein 1"/>
    <property type="match status" value="1"/>
</dbReference>
<dbReference type="Gene3D" id="6.10.250.1450">
    <property type="match status" value="1"/>
</dbReference>
<evidence type="ECO:0000256" key="5">
    <source>
        <dbReference type="ARBA" id="ARBA00023014"/>
    </source>
</evidence>
<dbReference type="PANTHER" id="PTHR43578:SF3">
    <property type="entry name" value="NADH-QUINONE OXIDOREDUCTASE SUBUNIT F"/>
    <property type="match status" value="1"/>
</dbReference>
<sequence>MMEKLKSIDDLKRLREKLSSEIFLHGKPRIRACCGTACTATGSYKVIDAIHEDAKKKGIDIEIVKTGCQGMCQKGPVMKVEPSDVFYQRVRPEQASSLVSFTFVGGMPYRQALYREDIFKEPSLEMMDLPFYKKQMRVALRNNDKIDPTNIYHYIAIGGYKALEKALASMTPDDVLNEVDKANLRGRGGAGFPAGKKWKHTKSSPEKIRFVIANGDEGDPGAFMDRSIMEGDPHSLFEGMLLCAYAIDAQYGFIYVRHEYPLAVKNLKHAIKQAEELGLLGKNILGTDFSFFLDVREGAGAFVCGESTALVASIEGERGFPRPRPPRLSEIGGGVFGYPSNLNNIETYACVPPIIEKGADWFRSIGTETSPGTKVFALTGKVKNTGLVEVPMGTTLREIIFDIGGGIIGDKQFKAVQTGGPSGGCLPASYLDLPVDFDSLTKVGSMMGSGGMVVLDEDTCMVDVAKYFLSFTQSESCGKCPPCRIGTYQMLQILERITTGNGQPEDINSLVKIGKLVQKGSLCGLGQSAPNPVLSAIKYFREEFEEHVYDKYCRAKVCSGLGAFVIDQTECFRCGLCKQACAFDAVKETREQYFIDRQYCTSCKACYYACPIGAVKVRKPRHLKIEEEFKISSEQIEIIERRAKMTLRDILESKPAIEVLGINRKHRVKEAIKLMNERNISAVMVFGDNNKLVGMFTERDVVRCFDRNINFDTEVIENVMSKDIITFEPSTEISAAISVVANKKVRHLPVVEGDKVVGMVTYRDLVSYVLPEIVYMAEEMY</sequence>
<dbReference type="Pfam" id="PF01257">
    <property type="entry name" value="2Fe-2S_thioredx"/>
    <property type="match status" value="1"/>
</dbReference>
<dbReference type="Gene3D" id="3.10.20.600">
    <property type="match status" value="1"/>
</dbReference>
<keyword evidence="2" id="KW-0004">4Fe-4S</keyword>
<reference evidence="9 10" key="1">
    <citation type="submission" date="2020-03" db="EMBL/GenBank/DDBJ databases">
        <title>Complete genome sequences of two sulfur-disproportionating bacterial strains T55J and Mzg5.</title>
        <authorList>
            <person name="Umezawa K."/>
            <person name="Kojima H."/>
            <person name="Kato Y."/>
            <person name="Fukui M."/>
        </authorList>
    </citation>
    <scope>NUCLEOTIDE SEQUENCE [LARGE SCALE GENOMIC DNA]</scope>
    <source>
        <strain evidence="9 10">T55J</strain>
    </source>
</reference>
<evidence type="ECO:0000313" key="9">
    <source>
        <dbReference type="EMBL" id="BCB95629.1"/>
    </source>
</evidence>
<keyword evidence="10" id="KW-1185">Reference proteome</keyword>
<dbReference type="InterPro" id="IPR037225">
    <property type="entry name" value="Nuo51_FMN-bd_sf"/>
</dbReference>
<dbReference type="EMBL" id="AP022873">
    <property type="protein sequence ID" value="BCB95629.1"/>
    <property type="molecule type" value="Genomic_DNA"/>
</dbReference>
<feature type="domain" description="CBS" evidence="7">
    <location>
        <begin position="653"/>
        <end position="713"/>
    </location>
</feature>
<dbReference type="SUPFAM" id="SSF142984">
    <property type="entry name" value="Nqo1 middle domain-like"/>
    <property type="match status" value="1"/>
</dbReference>
<comment type="similarity">
    <text evidence="1">Belongs to the complex I 51 kDa subunit family.</text>
</comment>
<dbReference type="GO" id="GO:0010181">
    <property type="term" value="F:FMN binding"/>
    <property type="evidence" value="ECO:0007669"/>
    <property type="project" value="InterPro"/>
</dbReference>
<dbReference type="CDD" id="cd02980">
    <property type="entry name" value="TRX_Fd_family"/>
    <property type="match status" value="1"/>
</dbReference>
<name>A0A7G1H036_9BACT</name>
<dbReference type="InterPro" id="IPR011538">
    <property type="entry name" value="Nuo51_FMN-bd"/>
</dbReference>
<dbReference type="FunFam" id="3.40.50.11540:FF:000001">
    <property type="entry name" value="NADH dehydrogenase [ubiquinone] flavoprotein 1, mitochondrial"/>
    <property type="match status" value="1"/>
</dbReference>
<dbReference type="Pfam" id="PF01512">
    <property type="entry name" value="Complex1_51K"/>
    <property type="match status" value="1"/>
</dbReference>
<dbReference type="Pfam" id="PF00571">
    <property type="entry name" value="CBS"/>
    <property type="match status" value="2"/>
</dbReference>
<dbReference type="SUPFAM" id="SSF52833">
    <property type="entry name" value="Thioredoxin-like"/>
    <property type="match status" value="1"/>
</dbReference>
<dbReference type="Proteomes" id="UP000516360">
    <property type="component" value="Chromosome"/>
</dbReference>
<feature type="domain" description="CBS" evidence="7">
    <location>
        <begin position="720"/>
        <end position="778"/>
    </location>
</feature>
<dbReference type="KEGG" id="dtp:JZK55_05510"/>
<keyword evidence="5" id="KW-0411">Iron-sulfur</keyword>
<evidence type="ECO:0000259" key="7">
    <source>
        <dbReference type="PROSITE" id="PS51371"/>
    </source>
</evidence>
<dbReference type="InterPro" id="IPR017896">
    <property type="entry name" value="4Fe4S_Fe-S-bd"/>
</dbReference>
<evidence type="ECO:0000259" key="8">
    <source>
        <dbReference type="PROSITE" id="PS51379"/>
    </source>
</evidence>
<dbReference type="Gene3D" id="3.30.70.20">
    <property type="match status" value="1"/>
</dbReference>
<dbReference type="InterPro" id="IPR001949">
    <property type="entry name" value="NADH-UbQ_OxRdtase_51kDa_CS"/>
</dbReference>
<dbReference type="PROSITE" id="PS51371">
    <property type="entry name" value="CBS"/>
    <property type="match status" value="2"/>
</dbReference>
<dbReference type="Pfam" id="PF00037">
    <property type="entry name" value="Fer4"/>
    <property type="match status" value="1"/>
</dbReference>
<dbReference type="PROSITE" id="PS00198">
    <property type="entry name" value="4FE4S_FER_1"/>
    <property type="match status" value="1"/>
</dbReference>
<dbReference type="SMART" id="SM00928">
    <property type="entry name" value="NADH_4Fe-4S"/>
    <property type="match status" value="1"/>
</dbReference>
<dbReference type="Gene3D" id="3.10.580.10">
    <property type="entry name" value="CBS-domain"/>
    <property type="match status" value="1"/>
</dbReference>
<evidence type="ECO:0000256" key="3">
    <source>
        <dbReference type="ARBA" id="ARBA00022723"/>
    </source>
</evidence>
<accession>A0A7G1H036</accession>
<evidence type="ECO:0000256" key="1">
    <source>
        <dbReference type="ARBA" id="ARBA00007523"/>
    </source>
</evidence>
<dbReference type="Pfam" id="PF10589">
    <property type="entry name" value="NADH_4Fe-4S"/>
    <property type="match status" value="1"/>
</dbReference>
<dbReference type="PROSITE" id="PS00645">
    <property type="entry name" value="COMPLEX1_51K_2"/>
    <property type="match status" value="1"/>
</dbReference>
<dbReference type="PANTHER" id="PTHR43578">
    <property type="entry name" value="NADH-QUINONE OXIDOREDUCTASE SUBUNIT F"/>
    <property type="match status" value="1"/>
</dbReference>
<dbReference type="InterPro" id="IPR046342">
    <property type="entry name" value="CBS_dom_sf"/>
</dbReference>